<dbReference type="Proteomes" id="UP001174909">
    <property type="component" value="Unassembled WGS sequence"/>
</dbReference>
<dbReference type="EMBL" id="CASHTH010000153">
    <property type="protein sequence ID" value="CAI7992661.1"/>
    <property type="molecule type" value="Genomic_DNA"/>
</dbReference>
<feature type="transmembrane region" description="Helical" evidence="1">
    <location>
        <begin position="109"/>
        <end position="139"/>
    </location>
</feature>
<keyword evidence="3" id="KW-1185">Reference proteome</keyword>
<dbReference type="AlphaFoldDB" id="A0AA35QUI4"/>
<organism evidence="2 3">
    <name type="scientific">Geodia barretti</name>
    <name type="common">Barrett's horny sponge</name>
    <dbReference type="NCBI Taxonomy" id="519541"/>
    <lineage>
        <taxon>Eukaryota</taxon>
        <taxon>Metazoa</taxon>
        <taxon>Porifera</taxon>
        <taxon>Demospongiae</taxon>
        <taxon>Heteroscleromorpha</taxon>
        <taxon>Tetractinellida</taxon>
        <taxon>Astrophorina</taxon>
        <taxon>Geodiidae</taxon>
        <taxon>Geodia</taxon>
    </lineage>
</organism>
<comment type="caution">
    <text evidence="2">The sequence shown here is derived from an EMBL/GenBank/DDBJ whole genome shotgun (WGS) entry which is preliminary data.</text>
</comment>
<gene>
    <name evidence="2" type="ORF">GBAR_LOCUS1056</name>
</gene>
<keyword evidence="1" id="KW-0812">Transmembrane</keyword>
<feature type="non-terminal residue" evidence="2">
    <location>
        <position position="1"/>
    </location>
</feature>
<evidence type="ECO:0000256" key="1">
    <source>
        <dbReference type="SAM" id="Phobius"/>
    </source>
</evidence>
<protein>
    <submittedName>
        <fullName evidence="2">Uncharacterized protein</fullName>
    </submittedName>
</protein>
<keyword evidence="1" id="KW-1133">Transmembrane helix</keyword>
<name>A0AA35QUI4_GEOBA</name>
<keyword evidence="1" id="KW-0472">Membrane</keyword>
<reference evidence="2" key="1">
    <citation type="submission" date="2023-03" db="EMBL/GenBank/DDBJ databases">
        <authorList>
            <person name="Steffen K."/>
            <person name="Cardenas P."/>
        </authorList>
    </citation>
    <scope>NUCLEOTIDE SEQUENCE</scope>
</reference>
<accession>A0AA35QUI4</accession>
<evidence type="ECO:0000313" key="3">
    <source>
        <dbReference type="Proteomes" id="UP001174909"/>
    </source>
</evidence>
<evidence type="ECO:0000313" key="2">
    <source>
        <dbReference type="EMBL" id="CAI7992661.1"/>
    </source>
</evidence>
<proteinExistence type="predicted"/>
<sequence length="151" mass="17076">VARNHKTHGLLCGDDTLIKRVSRLLQDQRRLLHFRGGHEQHGLGFGRAAMLTPELSGRAPEMTDFGGFRILGNDTHKNMTNSTPAHFQEDDARWCYVEHHVEVCVRLSVMLLLTVITTIAVLLRVSLSTTVVCLFCCCLQSRKRFTEPNSF</sequence>